<dbReference type="InterPro" id="IPR029021">
    <property type="entry name" value="Prot-tyrosine_phosphatase-like"/>
</dbReference>
<dbReference type="PROSITE" id="PS00383">
    <property type="entry name" value="TYR_PHOSPHATASE_1"/>
    <property type="match status" value="1"/>
</dbReference>
<reference evidence="2 3" key="1">
    <citation type="journal article" date="2015" name="Environ. Microbiol.">
        <title>Metagenome sequence of Elaphomyces granulatus from sporocarp tissue reveals Ascomycota ectomycorrhizal fingerprints of genome expansion and a Proteobacteria-rich microbiome.</title>
        <authorList>
            <person name="Quandt C.A."/>
            <person name="Kohler A."/>
            <person name="Hesse C.N."/>
            <person name="Sharpton T.J."/>
            <person name="Martin F."/>
            <person name="Spatafora J.W."/>
        </authorList>
    </citation>
    <scope>NUCLEOTIDE SEQUENCE [LARGE SCALE GENOMIC DNA]</scope>
    <source>
        <strain evidence="2 3">OSC145934</strain>
    </source>
</reference>
<sequence>MATPTSELPSPPFVAVEGVCNFRDIGGYPITESNFNYVKRGLVYRSAVLCDITNDGIKTIVLALGICVIFDLRSRIELLQIPMQFIPGVVTIHAPIFSARETTRDKTAERYHRFMSGDSTEAAFVVAYAEILTSGAGAYRQVFQHVRDRPNEPFLIHCAGGKDRTGVLVALMFRIAGVSDLNVVGKEYELTETAYPPEYRREFMEAMLGNQTGYQVELERTFSARKENIQASMRWLDDQYGGIEGYFKDALKFQDEDIRKIKKNLVAREKSNF</sequence>
<evidence type="ECO:0000313" key="3">
    <source>
        <dbReference type="Proteomes" id="UP000243515"/>
    </source>
</evidence>
<dbReference type="Pfam" id="PF13350">
    <property type="entry name" value="Y_phosphatase3"/>
    <property type="match status" value="1"/>
</dbReference>
<proteinExistence type="predicted"/>
<dbReference type="GO" id="GO:0004721">
    <property type="term" value="F:phosphoprotein phosphatase activity"/>
    <property type="evidence" value="ECO:0007669"/>
    <property type="project" value="InterPro"/>
</dbReference>
<accession>A0A232LQX5</accession>
<name>A0A232LQX5_9EURO</name>
<dbReference type="Gene3D" id="3.90.190.10">
    <property type="entry name" value="Protein tyrosine phosphatase superfamily"/>
    <property type="match status" value="1"/>
</dbReference>
<dbReference type="PANTHER" id="PTHR31126:SF1">
    <property type="entry name" value="TYROSINE SPECIFIC PROTEIN PHOSPHATASES DOMAIN-CONTAINING PROTEIN"/>
    <property type="match status" value="1"/>
</dbReference>
<comment type="caution">
    <text evidence="2">The sequence shown here is derived from an EMBL/GenBank/DDBJ whole genome shotgun (WGS) entry which is preliminary data.</text>
</comment>
<organism evidence="2 3">
    <name type="scientific">Elaphomyces granulatus</name>
    <dbReference type="NCBI Taxonomy" id="519963"/>
    <lineage>
        <taxon>Eukaryota</taxon>
        <taxon>Fungi</taxon>
        <taxon>Dikarya</taxon>
        <taxon>Ascomycota</taxon>
        <taxon>Pezizomycotina</taxon>
        <taxon>Eurotiomycetes</taxon>
        <taxon>Eurotiomycetidae</taxon>
        <taxon>Eurotiales</taxon>
        <taxon>Elaphomycetaceae</taxon>
        <taxon>Elaphomyces</taxon>
    </lineage>
</organism>
<dbReference type="InterPro" id="IPR000387">
    <property type="entry name" value="Tyr_Pase_dom"/>
</dbReference>
<dbReference type="PROSITE" id="PS50056">
    <property type="entry name" value="TYR_PHOSPHATASE_2"/>
    <property type="match status" value="1"/>
</dbReference>
<gene>
    <name evidence="2" type="ORF">Egran_05660</name>
</gene>
<protein>
    <recommendedName>
        <fullName evidence="1">Tyrosine specific protein phosphatases domain-containing protein</fullName>
    </recommendedName>
</protein>
<dbReference type="PANTHER" id="PTHR31126">
    <property type="entry name" value="TYROSINE-PROTEIN PHOSPHATASE"/>
    <property type="match status" value="1"/>
</dbReference>
<dbReference type="SUPFAM" id="SSF52799">
    <property type="entry name" value="(Phosphotyrosine protein) phosphatases II"/>
    <property type="match status" value="1"/>
</dbReference>
<dbReference type="OrthoDB" id="449382at2759"/>
<keyword evidence="3" id="KW-1185">Reference proteome</keyword>
<dbReference type="InterPro" id="IPR016130">
    <property type="entry name" value="Tyr_Pase_AS"/>
</dbReference>
<feature type="domain" description="Tyrosine specific protein phosphatases" evidence="1">
    <location>
        <begin position="140"/>
        <end position="171"/>
    </location>
</feature>
<dbReference type="EMBL" id="NPHW01005618">
    <property type="protein sequence ID" value="OXV06565.1"/>
    <property type="molecule type" value="Genomic_DNA"/>
</dbReference>
<dbReference type="Proteomes" id="UP000243515">
    <property type="component" value="Unassembled WGS sequence"/>
</dbReference>
<dbReference type="AlphaFoldDB" id="A0A232LQX5"/>
<evidence type="ECO:0000313" key="2">
    <source>
        <dbReference type="EMBL" id="OXV06565.1"/>
    </source>
</evidence>
<dbReference type="InterPro" id="IPR026893">
    <property type="entry name" value="Tyr/Ser_Pase_IphP-type"/>
</dbReference>
<evidence type="ECO:0000259" key="1">
    <source>
        <dbReference type="PROSITE" id="PS50056"/>
    </source>
</evidence>